<dbReference type="Proteomes" id="UP001345013">
    <property type="component" value="Unassembled WGS sequence"/>
</dbReference>
<feature type="region of interest" description="Disordered" evidence="1">
    <location>
        <begin position="1"/>
        <end position="50"/>
    </location>
</feature>
<keyword evidence="3" id="KW-1185">Reference proteome</keyword>
<feature type="compositionally biased region" description="Basic and acidic residues" evidence="1">
    <location>
        <begin position="14"/>
        <end position="24"/>
    </location>
</feature>
<dbReference type="EMBL" id="JAVRRG010000136">
    <property type="protein sequence ID" value="KAK5081479.1"/>
    <property type="molecule type" value="Genomic_DNA"/>
</dbReference>
<feature type="compositionally biased region" description="Polar residues" evidence="1">
    <location>
        <begin position="339"/>
        <end position="353"/>
    </location>
</feature>
<name>A0ABR0K2B2_9EURO</name>
<proteinExistence type="predicted"/>
<feature type="compositionally biased region" description="Basic and acidic residues" evidence="1">
    <location>
        <begin position="490"/>
        <end position="503"/>
    </location>
</feature>
<feature type="compositionally biased region" description="Basic and acidic residues" evidence="1">
    <location>
        <begin position="428"/>
        <end position="452"/>
    </location>
</feature>
<reference evidence="2 3" key="1">
    <citation type="submission" date="2023-08" db="EMBL/GenBank/DDBJ databases">
        <title>Black Yeasts Isolated from many extreme environments.</title>
        <authorList>
            <person name="Coleine C."/>
            <person name="Stajich J.E."/>
            <person name="Selbmann L."/>
        </authorList>
    </citation>
    <scope>NUCLEOTIDE SEQUENCE [LARGE SCALE GENOMIC DNA]</scope>
    <source>
        <strain evidence="2 3">CCFEE 5885</strain>
    </source>
</reference>
<gene>
    <name evidence="2" type="ORF">LTR24_008178</name>
</gene>
<evidence type="ECO:0000313" key="3">
    <source>
        <dbReference type="Proteomes" id="UP001345013"/>
    </source>
</evidence>
<feature type="region of interest" description="Disordered" evidence="1">
    <location>
        <begin position="420"/>
        <end position="503"/>
    </location>
</feature>
<evidence type="ECO:0000313" key="2">
    <source>
        <dbReference type="EMBL" id="KAK5081479.1"/>
    </source>
</evidence>
<accession>A0ABR0K2B2</accession>
<sequence length="650" mass="74487">MFGGTLWAGSIAGADDHTTRERQPPSRPIPLEFPSYAPPFHPQRLDSNSSSSIRDKICHIRSFTEISDADLSRLNVKFDHGVDLSQLLPGGQFSDRPYLFDEDLDSMLTEISVDNQDAFREILRMEPLPGHAKPKLAYARNFFSSLEDMARYWDNSMDKYYHVPADKDISRKPSGAVVAKTIKGPSELSRYTTSSTKTNGNTDTDMVDADSATTNVNNSQMTEVKEVYKGYRFGNGEQLNPGTRVAMVKNLLKMATHKFMCRDHEPMPAPREKLVIRGVKVQSVQYHFCVARIPSDSKLGRARMVEGPLMAAHCREELRFKQNPSIASPEDLLTGATVESTGQAPRKSATSRGPPTGPPFVGERFDFFREIGCMLILATQRAREGKSKDSYSGADKWWVAEKRFGNGPLKWGQLAIEAYEDEDPSWSPEERKLQEEKRQRQAEEKENGKSGKEPLNSANIRIDDLMANNTPPISNVPGEPMTGPRKKKLRSLERPPGKEEEVRDGRRLMYVPPFRQKWYTDWQKLKPNTPVWDDKIIYKHIGQRDTSEWDDIYMISSVNHHVALLRMRVHPDYLAWVESGKEVSQDGTDEGMRRDVAYVQRSTWYDMFDVQSRRHFLIALWRVMCWLNRNCIDQSEYDKMEERRKAMRSM</sequence>
<protein>
    <submittedName>
        <fullName evidence="2">Uncharacterized protein</fullName>
    </submittedName>
</protein>
<feature type="region of interest" description="Disordered" evidence="1">
    <location>
        <begin position="339"/>
        <end position="361"/>
    </location>
</feature>
<organism evidence="2 3">
    <name type="scientific">Lithohypha guttulata</name>
    <dbReference type="NCBI Taxonomy" id="1690604"/>
    <lineage>
        <taxon>Eukaryota</taxon>
        <taxon>Fungi</taxon>
        <taxon>Dikarya</taxon>
        <taxon>Ascomycota</taxon>
        <taxon>Pezizomycotina</taxon>
        <taxon>Eurotiomycetes</taxon>
        <taxon>Chaetothyriomycetidae</taxon>
        <taxon>Chaetothyriales</taxon>
        <taxon>Trichomeriaceae</taxon>
        <taxon>Lithohypha</taxon>
    </lineage>
</organism>
<evidence type="ECO:0000256" key="1">
    <source>
        <dbReference type="SAM" id="MobiDB-lite"/>
    </source>
</evidence>
<comment type="caution">
    <text evidence="2">The sequence shown here is derived from an EMBL/GenBank/DDBJ whole genome shotgun (WGS) entry which is preliminary data.</text>
</comment>